<dbReference type="SUPFAM" id="SSF56436">
    <property type="entry name" value="C-type lectin-like"/>
    <property type="match status" value="1"/>
</dbReference>
<dbReference type="InterPro" id="IPR042095">
    <property type="entry name" value="SUMF_sf"/>
</dbReference>
<dbReference type="GO" id="GO:0120147">
    <property type="term" value="F:formylglycine-generating oxidase activity"/>
    <property type="evidence" value="ECO:0007669"/>
    <property type="project" value="TreeGrafter"/>
</dbReference>
<dbReference type="InterPro" id="IPR005532">
    <property type="entry name" value="SUMF_dom"/>
</dbReference>
<proteinExistence type="predicted"/>
<sequence length="252" mass="28276">MPEQILVNGGSFLMGTTWREEGVDNEPVRLIHLNYDYYIGKFEVTFDEYDAFCEETGRTVPDDSGWGKGSRPVINVSWWDAIAYCNWLSLKEGLPNAYDSEGNFLNESGKRTTDPSEVKGYRLPTDAEWEFAARGGNKSKGYTRSGGNSVDSVAWYKSNSENMTHPVGTKAPNELGIYDMSGNVWEWVSDYHTDYYSSEETNPYVSSFSAYRVKRGGSWIDCPVGVSINVRSKGLPGHTITNLGFRICRTAK</sequence>
<name>A0A3D3TL77_9BACT</name>
<feature type="domain" description="Sulfatase-modifying factor enzyme-like" evidence="1">
    <location>
        <begin position="2"/>
        <end position="248"/>
    </location>
</feature>
<accession>A0A3D3TL77</accession>
<dbReference type="InterPro" id="IPR016187">
    <property type="entry name" value="CTDL_fold"/>
</dbReference>
<comment type="caution">
    <text evidence="2">The sequence shown here is derived from an EMBL/GenBank/DDBJ whole genome shotgun (WGS) entry which is preliminary data.</text>
</comment>
<dbReference type="PANTHER" id="PTHR23150">
    <property type="entry name" value="SULFATASE MODIFYING FACTOR 1, 2"/>
    <property type="match status" value="1"/>
</dbReference>
<dbReference type="AlphaFoldDB" id="A0A3D3TL77"/>
<dbReference type="Pfam" id="PF03781">
    <property type="entry name" value="FGE-sulfatase"/>
    <property type="match status" value="1"/>
</dbReference>
<evidence type="ECO:0000313" key="2">
    <source>
        <dbReference type="EMBL" id="HCO69910.1"/>
    </source>
</evidence>
<protein>
    <recommendedName>
        <fullName evidence="1">Sulfatase-modifying factor enzyme-like domain-containing protein</fullName>
    </recommendedName>
</protein>
<organism evidence="2 3">
    <name type="scientific">Mesotoga infera</name>
    <dbReference type="NCBI Taxonomy" id="1236046"/>
    <lineage>
        <taxon>Bacteria</taxon>
        <taxon>Thermotogati</taxon>
        <taxon>Thermotogota</taxon>
        <taxon>Thermotogae</taxon>
        <taxon>Kosmotogales</taxon>
        <taxon>Kosmotogaceae</taxon>
        <taxon>Mesotoga</taxon>
    </lineage>
</organism>
<dbReference type="EMBL" id="DQBS01000117">
    <property type="protein sequence ID" value="HCO69910.1"/>
    <property type="molecule type" value="Genomic_DNA"/>
</dbReference>
<dbReference type="Proteomes" id="UP000264215">
    <property type="component" value="Unassembled WGS sequence"/>
</dbReference>
<dbReference type="Gene3D" id="3.90.1580.10">
    <property type="entry name" value="paralog of FGE (formylglycine-generating enzyme)"/>
    <property type="match status" value="1"/>
</dbReference>
<dbReference type="InterPro" id="IPR051043">
    <property type="entry name" value="Sulfatase_Mod_Factor_Kinase"/>
</dbReference>
<evidence type="ECO:0000313" key="3">
    <source>
        <dbReference type="Proteomes" id="UP000264215"/>
    </source>
</evidence>
<dbReference type="PANTHER" id="PTHR23150:SF19">
    <property type="entry name" value="FORMYLGLYCINE-GENERATING ENZYME"/>
    <property type="match status" value="1"/>
</dbReference>
<gene>
    <name evidence="2" type="ORF">DIT26_04895</name>
</gene>
<reference evidence="2 3" key="1">
    <citation type="journal article" date="2018" name="Nat. Biotechnol.">
        <title>A standardized bacterial taxonomy based on genome phylogeny substantially revises the tree of life.</title>
        <authorList>
            <person name="Parks D.H."/>
            <person name="Chuvochina M."/>
            <person name="Waite D.W."/>
            <person name="Rinke C."/>
            <person name="Skarshewski A."/>
            <person name="Chaumeil P.A."/>
            <person name="Hugenholtz P."/>
        </authorList>
    </citation>
    <scope>NUCLEOTIDE SEQUENCE [LARGE SCALE GENOMIC DNA]</scope>
    <source>
        <strain evidence="2">UBA9905</strain>
    </source>
</reference>
<evidence type="ECO:0000259" key="1">
    <source>
        <dbReference type="Pfam" id="PF03781"/>
    </source>
</evidence>